<keyword evidence="1" id="KW-0175">Coiled coil</keyword>
<dbReference type="Proteomes" id="UP001194580">
    <property type="component" value="Unassembled WGS sequence"/>
</dbReference>
<evidence type="ECO:0000313" key="4">
    <source>
        <dbReference type="Proteomes" id="UP001194580"/>
    </source>
</evidence>
<dbReference type="EMBL" id="JAAAIL010004410">
    <property type="protein sequence ID" value="KAG0247813.1"/>
    <property type="molecule type" value="Genomic_DNA"/>
</dbReference>
<proteinExistence type="predicted"/>
<accession>A0AAD4D1J6</accession>
<feature type="non-terminal residue" evidence="3">
    <location>
        <position position="1"/>
    </location>
</feature>
<feature type="coiled-coil region" evidence="1">
    <location>
        <begin position="160"/>
        <end position="187"/>
    </location>
</feature>
<keyword evidence="4" id="KW-1185">Reference proteome</keyword>
<reference evidence="3" key="1">
    <citation type="journal article" date="2020" name="Fungal Divers.">
        <title>Resolving the Mortierellaceae phylogeny through synthesis of multi-gene phylogenetics and phylogenomics.</title>
        <authorList>
            <person name="Vandepol N."/>
            <person name="Liber J."/>
            <person name="Desiro A."/>
            <person name="Na H."/>
            <person name="Kennedy M."/>
            <person name="Barry K."/>
            <person name="Grigoriev I.V."/>
            <person name="Miller A.N."/>
            <person name="O'Donnell K."/>
            <person name="Stajich J.E."/>
            <person name="Bonito G."/>
        </authorList>
    </citation>
    <scope>NUCLEOTIDE SEQUENCE</scope>
    <source>
        <strain evidence="3">NRRL 28262</strain>
    </source>
</reference>
<protein>
    <submittedName>
        <fullName evidence="3">Uncharacterized protein</fullName>
    </submittedName>
</protein>
<feature type="region of interest" description="Disordered" evidence="2">
    <location>
        <begin position="123"/>
        <end position="156"/>
    </location>
</feature>
<name>A0AAD4D1J6_9FUNG</name>
<dbReference type="AlphaFoldDB" id="A0AAD4D1J6"/>
<organism evidence="3 4">
    <name type="scientific">Linnemannia exigua</name>
    <dbReference type="NCBI Taxonomy" id="604196"/>
    <lineage>
        <taxon>Eukaryota</taxon>
        <taxon>Fungi</taxon>
        <taxon>Fungi incertae sedis</taxon>
        <taxon>Mucoromycota</taxon>
        <taxon>Mortierellomycotina</taxon>
        <taxon>Mortierellomycetes</taxon>
        <taxon>Mortierellales</taxon>
        <taxon>Mortierellaceae</taxon>
        <taxon>Linnemannia</taxon>
    </lineage>
</organism>
<evidence type="ECO:0000313" key="3">
    <source>
        <dbReference type="EMBL" id="KAG0247813.1"/>
    </source>
</evidence>
<evidence type="ECO:0000256" key="1">
    <source>
        <dbReference type="SAM" id="Coils"/>
    </source>
</evidence>
<gene>
    <name evidence="3" type="ORF">BGZ95_008425</name>
</gene>
<sequence>MIRAVLLSNHFLRYTGYTDFTRRFSPAPSISTLHPIPLSAAGIYEVLCPSTDHHFDAKIDETHSITSVEHANKNQMAVFSNFFDLKKIEKVCATYGLEFAKRLTFVNSFMTRVLGEVRPAFQGRGGSPVVSDLEDAKKDKSQRRQGRDWRAEGARTGITQEDAKRRLIELETELNGLEILQEEKRKRWLGADQERYELSVLERMTSNT</sequence>
<evidence type="ECO:0000256" key="2">
    <source>
        <dbReference type="SAM" id="MobiDB-lite"/>
    </source>
</evidence>
<comment type="caution">
    <text evidence="3">The sequence shown here is derived from an EMBL/GenBank/DDBJ whole genome shotgun (WGS) entry which is preliminary data.</text>
</comment>